<evidence type="ECO:0000313" key="2">
    <source>
        <dbReference type="Proteomes" id="UP001233172"/>
    </source>
</evidence>
<name>A0AAD8B725_BIOPF</name>
<proteinExistence type="predicted"/>
<gene>
    <name evidence="1" type="ORF">Bpfe_021363</name>
</gene>
<evidence type="ECO:0000313" key="1">
    <source>
        <dbReference type="EMBL" id="KAK0049270.1"/>
    </source>
</evidence>
<dbReference type="Proteomes" id="UP001233172">
    <property type="component" value="Unassembled WGS sequence"/>
</dbReference>
<accession>A0AAD8B725</accession>
<evidence type="ECO:0008006" key="3">
    <source>
        <dbReference type="Google" id="ProtNLM"/>
    </source>
</evidence>
<organism evidence="1 2">
    <name type="scientific">Biomphalaria pfeifferi</name>
    <name type="common">Bloodfluke planorb</name>
    <name type="synonym">Freshwater snail</name>
    <dbReference type="NCBI Taxonomy" id="112525"/>
    <lineage>
        <taxon>Eukaryota</taxon>
        <taxon>Metazoa</taxon>
        <taxon>Spiralia</taxon>
        <taxon>Lophotrochozoa</taxon>
        <taxon>Mollusca</taxon>
        <taxon>Gastropoda</taxon>
        <taxon>Heterobranchia</taxon>
        <taxon>Euthyneura</taxon>
        <taxon>Panpulmonata</taxon>
        <taxon>Hygrophila</taxon>
        <taxon>Lymnaeoidea</taxon>
        <taxon>Planorbidae</taxon>
        <taxon>Biomphalaria</taxon>
    </lineage>
</organism>
<protein>
    <recommendedName>
        <fullName evidence="3">Antistasin-like domain-containing protein</fullName>
    </recommendedName>
</protein>
<reference evidence="1" key="1">
    <citation type="journal article" date="2023" name="PLoS Negl. Trop. Dis.">
        <title>A genome sequence for Biomphalaria pfeifferi, the major vector snail for the human-infecting parasite Schistosoma mansoni.</title>
        <authorList>
            <person name="Bu L."/>
            <person name="Lu L."/>
            <person name="Laidemitt M.R."/>
            <person name="Zhang S.M."/>
            <person name="Mutuku M."/>
            <person name="Mkoji G."/>
            <person name="Steinauer M."/>
            <person name="Loker E.S."/>
        </authorList>
    </citation>
    <scope>NUCLEOTIDE SEQUENCE</scope>
    <source>
        <strain evidence="1">KasaAsao</strain>
    </source>
</reference>
<dbReference type="AlphaFoldDB" id="A0AAD8B725"/>
<dbReference type="EMBL" id="JASAOG010000128">
    <property type="protein sequence ID" value="KAK0049270.1"/>
    <property type="molecule type" value="Genomic_DNA"/>
</dbReference>
<reference evidence="1" key="2">
    <citation type="submission" date="2023-04" db="EMBL/GenBank/DDBJ databases">
        <authorList>
            <person name="Bu L."/>
            <person name="Lu L."/>
            <person name="Laidemitt M.R."/>
            <person name="Zhang S.M."/>
            <person name="Mutuku M."/>
            <person name="Mkoji G."/>
            <person name="Steinauer M."/>
            <person name="Loker E.S."/>
        </authorList>
    </citation>
    <scope>NUCLEOTIDE SEQUENCE</scope>
    <source>
        <strain evidence="1">KasaAsao</strain>
        <tissue evidence="1">Whole Snail</tissue>
    </source>
</reference>
<comment type="caution">
    <text evidence="1">The sequence shown here is derived from an EMBL/GenBank/DDBJ whole genome shotgun (WGS) entry which is preliminary data.</text>
</comment>
<sequence length="126" mass="14116">MSNEKPWIDILKGQFTAWLGDCWENCIVGKNNTCPEGFECRSNGVCGLECYPRPVTPQIDPCVERCTENYNNCTIGFECRSNGCGHDCYPQRSFCGPLMCEMYCQFGIYVIGGCVRCSCNPDPLIP</sequence>
<keyword evidence="2" id="KW-1185">Reference proteome</keyword>